<dbReference type="EMBL" id="JAWDJW010001283">
    <property type="protein sequence ID" value="KAK3079229.1"/>
    <property type="molecule type" value="Genomic_DNA"/>
</dbReference>
<reference evidence="1" key="1">
    <citation type="submission" date="2024-09" db="EMBL/GenBank/DDBJ databases">
        <title>Black Yeasts Isolated from many extreme environments.</title>
        <authorList>
            <person name="Coleine C."/>
            <person name="Stajich J.E."/>
            <person name="Selbmann L."/>
        </authorList>
    </citation>
    <scope>NUCLEOTIDE SEQUENCE</scope>
    <source>
        <strain evidence="1">CCFEE 5737</strain>
    </source>
</reference>
<dbReference type="Proteomes" id="UP001186974">
    <property type="component" value="Unassembled WGS sequence"/>
</dbReference>
<proteinExistence type="predicted"/>
<comment type="caution">
    <text evidence="1">The sequence shown here is derived from an EMBL/GenBank/DDBJ whole genome shotgun (WGS) entry which is preliminary data.</text>
</comment>
<keyword evidence="2" id="KW-1185">Reference proteome</keyword>
<evidence type="ECO:0000313" key="2">
    <source>
        <dbReference type="Proteomes" id="UP001186974"/>
    </source>
</evidence>
<name>A0ACC3DRQ7_9PEZI</name>
<organism evidence="1 2">
    <name type="scientific">Coniosporium uncinatum</name>
    <dbReference type="NCBI Taxonomy" id="93489"/>
    <lineage>
        <taxon>Eukaryota</taxon>
        <taxon>Fungi</taxon>
        <taxon>Dikarya</taxon>
        <taxon>Ascomycota</taxon>
        <taxon>Pezizomycotina</taxon>
        <taxon>Dothideomycetes</taxon>
        <taxon>Dothideomycetes incertae sedis</taxon>
        <taxon>Coniosporium</taxon>
    </lineage>
</organism>
<evidence type="ECO:0000313" key="1">
    <source>
        <dbReference type="EMBL" id="KAK3079229.1"/>
    </source>
</evidence>
<feature type="non-terminal residue" evidence="1">
    <location>
        <position position="62"/>
    </location>
</feature>
<protein>
    <submittedName>
        <fullName evidence="1">Uncharacterized protein</fullName>
    </submittedName>
</protein>
<accession>A0ACC3DRQ7</accession>
<gene>
    <name evidence="1" type="ORF">LTS18_005407</name>
</gene>
<sequence length="62" mass="7099">MLADVPWSQMKLIDGVVGKHMAVIEKLSDQLVDEERNTAVETLLAWKAIVATSREEWRKKFS</sequence>